<sequence>MSHGRNSTLSLTKGHARNPSTDHLMVPDRGDTAIESRRRESLDTIGRERMQMQQTPMHARRLLESRQERHNRMRKLSSTETVYPSSDTAKQALQSQRAANLNHHRAPTPHTIRRTRSHEQMIQKMSSNRSISSKVSFDSARSRGSQRTLRSNPGYESDDGYSTGIDSPSFQITNGIGLTGESVKMLGLDRKMPRHRVFQANMLKPALRSPTKLASRTAVKDKNSSASYNERPDKPLPSRPTSHVEPVMGSFNSQRGSTRCNTGLQPRHTSQESDSDIYQSESGFDPPPKAHKFRASAHTRSSSQPIGLGLRSLFSNLSLTNPSISTSIPFPSRHSFMTPADNLLDYLRLAKVPTWDRWPGRGGKSGFWTVGIRKGWEDMSWEWHRRFEEADWARDSLVLISWKQKEGWQRDIIDFQAENVPACPIDMANRWGSQIFALSADGYDSLEFFDQAVLESEDNGLLSWLKGTLLQTTVSILHMIRYSSQTFTFHLIPSPRPPRLPPSPTSGSKHFLWDGFGSIVLVNKNDETDRSMLIEVRPPSVLDSNTIKEFAKSRGREGWWPYDKGMWIGDIGQANLLQVQVYDSCVQNQVYFFAVTNLRYWVFGQFDASYTSCTVGPLINRKSREPSLMQCLTTWVIRSVDERPRTRDNQHRLTIPTTLHAAHNTYISQSLCPTDMRVPPYSEEPRHHRKRRQSLPINNSYADFSPGNPPNYFIGSTQQGMHMMPGYYDLLPGFGHMANTPYTQPSPAPSVNCSMGWGRMPFSPNVGGQLPYSSGLNWYKGGMYP</sequence>
<feature type="region of interest" description="Disordered" evidence="1">
    <location>
        <begin position="677"/>
        <end position="701"/>
    </location>
</feature>
<feature type="compositionally biased region" description="Basic residues" evidence="1">
    <location>
        <begin position="102"/>
        <end position="116"/>
    </location>
</feature>
<accession>A0A0D0T6D7</accession>
<gene>
    <name evidence="2" type="ORF">I313_02586</name>
</gene>
<feature type="compositionally biased region" description="Polar residues" evidence="1">
    <location>
        <begin position="250"/>
        <end position="268"/>
    </location>
</feature>
<evidence type="ECO:0000256" key="1">
    <source>
        <dbReference type="SAM" id="MobiDB-lite"/>
    </source>
</evidence>
<evidence type="ECO:0000313" key="3">
    <source>
        <dbReference type="Proteomes" id="UP000053392"/>
    </source>
</evidence>
<dbReference type="Proteomes" id="UP000053392">
    <property type="component" value="Unassembled WGS sequence"/>
</dbReference>
<feature type="compositionally biased region" description="Polar residues" evidence="1">
    <location>
        <begin position="1"/>
        <end position="11"/>
    </location>
</feature>
<proteinExistence type="predicted"/>
<feature type="region of interest" description="Disordered" evidence="1">
    <location>
        <begin position="1"/>
        <end position="28"/>
    </location>
</feature>
<dbReference type="HOGENOM" id="CLU_357147_0_0_1"/>
<feature type="compositionally biased region" description="Polar residues" evidence="1">
    <location>
        <begin position="123"/>
        <end position="136"/>
    </location>
</feature>
<feature type="compositionally biased region" description="Polar residues" evidence="1">
    <location>
        <begin position="142"/>
        <end position="151"/>
    </location>
</feature>
<keyword evidence="3" id="KW-1185">Reference proteome</keyword>
<feature type="region of interest" description="Disordered" evidence="1">
    <location>
        <begin position="202"/>
        <end position="303"/>
    </location>
</feature>
<reference evidence="2 3" key="1">
    <citation type="submission" date="2015-01" db="EMBL/GenBank/DDBJ databases">
        <title>The Genome Sequence of Cryptococcus gattii Ram5.</title>
        <authorList>
            <consortium name="The Broad Institute Genomics Platform"/>
            <person name="Cuomo C."/>
            <person name="Litvintseva A."/>
            <person name="Chen Y."/>
            <person name="Heitman J."/>
            <person name="Sun S."/>
            <person name="Springer D."/>
            <person name="Dromer F."/>
            <person name="Young S."/>
            <person name="Zeng Q."/>
            <person name="Gargeya S."/>
            <person name="Abouelleil A."/>
            <person name="Alvarado L."/>
            <person name="Chapman S.B."/>
            <person name="Gainer-Dewar J."/>
            <person name="Goldberg J."/>
            <person name="Griggs A."/>
            <person name="Gujja S."/>
            <person name="Hansen M."/>
            <person name="Howarth C."/>
            <person name="Imamovic A."/>
            <person name="Larimer J."/>
            <person name="Murphy C."/>
            <person name="Naylor J."/>
            <person name="Pearson M."/>
            <person name="Priest M."/>
            <person name="Roberts A."/>
            <person name="Saif S."/>
            <person name="Shea T."/>
            <person name="Sykes S."/>
            <person name="Wortman J."/>
            <person name="Nusbaum C."/>
            <person name="Birren B."/>
        </authorList>
    </citation>
    <scope>NUCLEOTIDE SEQUENCE [LARGE SCALE GENOMIC DNA]</scope>
    <source>
        <strain evidence="2 3">Ram5</strain>
    </source>
</reference>
<dbReference type="OrthoDB" id="2563678at2759"/>
<feature type="region of interest" description="Disordered" evidence="1">
    <location>
        <begin position="66"/>
        <end position="168"/>
    </location>
</feature>
<dbReference type="AlphaFoldDB" id="A0A0D0T6D7"/>
<organism evidence="2 3">
    <name type="scientific">Cryptococcus deuterogattii Ram5</name>
    <dbReference type="NCBI Taxonomy" id="1296110"/>
    <lineage>
        <taxon>Eukaryota</taxon>
        <taxon>Fungi</taxon>
        <taxon>Dikarya</taxon>
        <taxon>Basidiomycota</taxon>
        <taxon>Agaricomycotina</taxon>
        <taxon>Tremellomycetes</taxon>
        <taxon>Tremellales</taxon>
        <taxon>Cryptococcaceae</taxon>
        <taxon>Cryptococcus</taxon>
        <taxon>Cryptococcus gattii species complex</taxon>
    </lineage>
</organism>
<protein>
    <submittedName>
        <fullName evidence="2">Unplaced genomic scaffold supercont1.5, whole genome shotgun sequence</fullName>
    </submittedName>
</protein>
<dbReference type="EMBL" id="KN847900">
    <property type="protein sequence ID" value="KIR41457.1"/>
    <property type="molecule type" value="Genomic_DNA"/>
</dbReference>
<feature type="compositionally biased region" description="Polar residues" evidence="1">
    <location>
        <begin position="76"/>
        <end position="99"/>
    </location>
</feature>
<name>A0A0D0T6D7_9TREE</name>
<evidence type="ECO:0000313" key="2">
    <source>
        <dbReference type="EMBL" id="KIR41457.1"/>
    </source>
</evidence>